<keyword evidence="10 24" id="KW-0812">Transmembrane</keyword>
<evidence type="ECO:0000256" key="6">
    <source>
        <dbReference type="ARBA" id="ARBA00022527"/>
    </source>
</evidence>
<evidence type="ECO:0000256" key="18">
    <source>
        <dbReference type="ARBA" id="ARBA00023170"/>
    </source>
</evidence>
<comment type="similarity">
    <text evidence="20">Belongs to the polygalacturonase-inhibiting protein family.</text>
</comment>
<proteinExistence type="inferred from homology"/>
<dbReference type="PANTHER" id="PTHR48053">
    <property type="entry name" value="LEUCINE RICH REPEAT FAMILY PROTEIN, EXPRESSED"/>
    <property type="match status" value="1"/>
</dbReference>
<sequence>MYDSSSTPKNATMTSQHLLSLLFFHALFLSCLPLSLTASPRTQAQALIRWRNSFTYSPPLSSWSLSNLNDLCSWSGISCGRSTGAVSGINLSNLNITGDLSQFDFGPFANVTSFEVQNNYIGGTIPSNIGSLTKLTHLDLSLNSFVGDIPVEIGLLTELRFVSVFNNNLNGTVPYQVCNLQKLQHLDLGANYLETPDWSKFSGMPSLTHLSFFLNEFALGFPDFVSDCRNLRFLDLSWNQFTGQIPEWVYTNLGNIESLNLTANSFQGPLSTSVSKLAKLRNLHLANNDLIGQIPASIGLISSLRILELSNNSFQGNIPSSLGRLKNLVRLDLTMNYLNSTLPSEIGLCTRLTYLALALNQLSGELPLSLSNLNDIVELGLSDNLFSGVISAGLFVNWKHLGSLQLQNNLLSGNIPPEIGKLTNLSILFLYNNTLSGPIPSEIGYLESLSLLDLSGNQLSGPIPPPICNLTSLDTLNLFSNNLSGTIPPEVGNMRSLRVLDLNTNQLSGELPDTISGLRSLVSISLFTNHFVGTIPRDLGKNSPSLQRASFSNNSFSGELPPELCSGSALQQLTVNDNNITGSLPSCLKNCSELVRIRVDGNHFTGDITNAFGVHPNLVFVSLAENHFVGKISGMWGECQNLTNLQIDGNKITGDIPAELGKLTNLRVLALGFNDLTGKIPSELGNLSLLYRLSLSNNDLTGEIPPSLGDLSKLESLDLSDNNLIGVIPELLGNCEKLSSLDLSHNNLSGEIPSQLGNLIALQYLLDLSSNSFSGEIPQNLGKLTALESLNLSRNDFMGKIPTAISSGLLSLRSIDFSYNNLTGPVPTGNSLFHNASSEAFAGNPGLCGSNIAGLSPCGPSGAVRPSSRFNKKVLFGVIVPVLGLVGLAATLLTVMACRRRQDHLADEEAKKSMNKYEASTSVIWDRDGKFTFGDVSKATNNFNDKFCIGKGGFGSVYRAELGTGQVVAVKKLNAPSCSSDGEVSAVNRQSFENEIRMLTEVRHRNIIKLYGFCSRGGCLYLVYEFIERGSLGKVLYGVEGEAELGWGTRIKIVRGLAHAIAYLHHDCTPPIVHRDISVNNVLVESDFEPRLADFGTARLLATDSSNWTSVAGSYGYMAPELAVTMRVTDKCDVYGFGVVTLEIMMGKHPGEFLLSLSSSPADDPEICMNEILDPRLPLPTGQLAEEVVFVLTAALACTRTKPESRPTMRFVAQEISAQTQPCVAESLDKGKITVNKLAGLDKDRRPGESFSM</sequence>
<evidence type="ECO:0000256" key="1">
    <source>
        <dbReference type="ARBA" id="ARBA00004191"/>
    </source>
</evidence>
<feature type="binding site" evidence="23">
    <location>
        <position position="972"/>
    </location>
    <ligand>
        <name>ATP</name>
        <dbReference type="ChEBI" id="CHEBI:30616"/>
    </ligand>
</feature>
<keyword evidence="19" id="KW-0325">Glycoprotein</keyword>
<comment type="catalytic activity">
    <reaction evidence="22">
        <text>L-seryl-[protein] + ATP = O-phospho-L-seryl-[protein] + ADP + H(+)</text>
        <dbReference type="Rhea" id="RHEA:17989"/>
        <dbReference type="Rhea" id="RHEA-COMP:9863"/>
        <dbReference type="Rhea" id="RHEA-COMP:11604"/>
        <dbReference type="ChEBI" id="CHEBI:15378"/>
        <dbReference type="ChEBI" id="CHEBI:29999"/>
        <dbReference type="ChEBI" id="CHEBI:30616"/>
        <dbReference type="ChEBI" id="CHEBI:83421"/>
        <dbReference type="ChEBI" id="CHEBI:456216"/>
        <dbReference type="EC" id="2.7.11.1"/>
    </reaction>
</comment>
<evidence type="ECO:0000256" key="13">
    <source>
        <dbReference type="ARBA" id="ARBA00022741"/>
    </source>
</evidence>
<dbReference type="SMART" id="SM00369">
    <property type="entry name" value="LRR_TYP"/>
    <property type="match status" value="11"/>
</dbReference>
<dbReference type="Gene3D" id="1.10.510.10">
    <property type="entry name" value="Transferase(Phosphotransferase) domain 1"/>
    <property type="match status" value="1"/>
</dbReference>
<evidence type="ECO:0000259" key="26">
    <source>
        <dbReference type="PROSITE" id="PS50011"/>
    </source>
</evidence>
<evidence type="ECO:0000256" key="20">
    <source>
        <dbReference type="ARBA" id="ARBA00038043"/>
    </source>
</evidence>
<dbReference type="InterPro" id="IPR000719">
    <property type="entry name" value="Prot_kinase_dom"/>
</dbReference>
<evidence type="ECO:0000256" key="22">
    <source>
        <dbReference type="ARBA" id="ARBA00048679"/>
    </source>
</evidence>
<dbReference type="FunFam" id="3.80.10.10:FF:000177">
    <property type="entry name" value="Leucine-rich repeat receptor-like serine/threonine-protein kinase At1g17230"/>
    <property type="match status" value="1"/>
</dbReference>
<dbReference type="FunFam" id="3.80.10.10:FF:000186">
    <property type="entry name" value="LRR receptor-like serine/threonine-protein kinase ERECTA"/>
    <property type="match status" value="1"/>
</dbReference>
<dbReference type="Pfam" id="PF13516">
    <property type="entry name" value="LRR_6"/>
    <property type="match status" value="1"/>
</dbReference>
<evidence type="ECO:0000256" key="7">
    <source>
        <dbReference type="ARBA" id="ARBA00022553"/>
    </source>
</evidence>
<dbReference type="InterPro" id="IPR011009">
    <property type="entry name" value="Kinase-like_dom_sf"/>
</dbReference>
<dbReference type="FunFam" id="3.30.200.20:FF:000309">
    <property type="entry name" value="Leucine-rich repeat receptor protein kinase MSP1"/>
    <property type="match status" value="1"/>
</dbReference>
<dbReference type="Pfam" id="PF00560">
    <property type="entry name" value="LRR_1"/>
    <property type="match status" value="2"/>
</dbReference>
<comment type="catalytic activity">
    <reaction evidence="21">
        <text>L-threonyl-[protein] + ATP = O-phospho-L-threonyl-[protein] + ADP + H(+)</text>
        <dbReference type="Rhea" id="RHEA:46608"/>
        <dbReference type="Rhea" id="RHEA-COMP:11060"/>
        <dbReference type="Rhea" id="RHEA-COMP:11605"/>
        <dbReference type="ChEBI" id="CHEBI:15378"/>
        <dbReference type="ChEBI" id="CHEBI:30013"/>
        <dbReference type="ChEBI" id="CHEBI:30616"/>
        <dbReference type="ChEBI" id="CHEBI:61977"/>
        <dbReference type="ChEBI" id="CHEBI:456216"/>
        <dbReference type="EC" id="2.7.11.1"/>
    </reaction>
</comment>
<dbReference type="GO" id="GO:0005524">
    <property type="term" value="F:ATP binding"/>
    <property type="evidence" value="ECO:0007669"/>
    <property type="project" value="UniProtKB-UniRule"/>
</dbReference>
<evidence type="ECO:0000256" key="4">
    <source>
        <dbReference type="ARBA" id="ARBA00012513"/>
    </source>
</evidence>
<dbReference type="EC" id="2.7.11.1" evidence="4"/>
<dbReference type="InterPro" id="IPR001611">
    <property type="entry name" value="Leu-rich_rpt"/>
</dbReference>
<dbReference type="AlphaFoldDB" id="A0AAV2ECM8"/>
<keyword evidence="7" id="KW-0597">Phosphoprotein</keyword>
<keyword evidence="18" id="KW-0675">Receptor</keyword>
<dbReference type="Pfam" id="PF13855">
    <property type="entry name" value="LRR_8"/>
    <property type="match status" value="1"/>
</dbReference>
<dbReference type="PROSITE" id="PS00109">
    <property type="entry name" value="PROTEIN_KINASE_TYR"/>
    <property type="match status" value="1"/>
</dbReference>
<keyword evidence="11 25" id="KW-0732">Signal</keyword>
<feature type="signal peptide" evidence="25">
    <location>
        <begin position="1"/>
        <end position="37"/>
    </location>
</feature>
<keyword evidence="17 24" id="KW-0472">Membrane</keyword>
<evidence type="ECO:0000256" key="21">
    <source>
        <dbReference type="ARBA" id="ARBA00047899"/>
    </source>
</evidence>
<dbReference type="Pfam" id="PF23598">
    <property type="entry name" value="LRR_14"/>
    <property type="match status" value="2"/>
</dbReference>
<evidence type="ECO:0000256" key="14">
    <source>
        <dbReference type="ARBA" id="ARBA00022777"/>
    </source>
</evidence>
<dbReference type="InterPro" id="IPR008266">
    <property type="entry name" value="Tyr_kinase_AS"/>
</dbReference>
<dbReference type="PROSITE" id="PS00107">
    <property type="entry name" value="PROTEIN_KINASE_ATP"/>
    <property type="match status" value="1"/>
</dbReference>
<dbReference type="InterPro" id="IPR055414">
    <property type="entry name" value="LRR_R13L4/SHOC2-like"/>
</dbReference>
<dbReference type="FunFam" id="3.80.10.10:FF:000910">
    <property type="entry name" value="MDIS1-interacting receptor like kinase 2"/>
    <property type="match status" value="1"/>
</dbReference>
<dbReference type="InterPro" id="IPR032675">
    <property type="entry name" value="LRR_dom_sf"/>
</dbReference>
<dbReference type="PRINTS" id="PR00019">
    <property type="entry name" value="LEURICHRPT"/>
</dbReference>
<dbReference type="InterPro" id="IPR017441">
    <property type="entry name" value="Protein_kinase_ATP_BS"/>
</dbReference>
<dbReference type="SUPFAM" id="SSF52047">
    <property type="entry name" value="RNI-like"/>
    <property type="match status" value="1"/>
</dbReference>
<evidence type="ECO:0000313" key="28">
    <source>
        <dbReference type="Proteomes" id="UP001497516"/>
    </source>
</evidence>
<dbReference type="Gene3D" id="3.80.10.10">
    <property type="entry name" value="Ribonuclease Inhibitor"/>
    <property type="match status" value="3"/>
</dbReference>
<keyword evidence="9" id="KW-0808">Transferase</keyword>
<evidence type="ECO:0000256" key="11">
    <source>
        <dbReference type="ARBA" id="ARBA00022729"/>
    </source>
</evidence>
<dbReference type="FunFam" id="3.80.10.10:FF:000400">
    <property type="entry name" value="Nuclear pore complex protein NUP107"/>
    <property type="match status" value="1"/>
</dbReference>
<evidence type="ECO:0000256" key="2">
    <source>
        <dbReference type="ARBA" id="ARBA00004236"/>
    </source>
</evidence>
<dbReference type="PANTHER" id="PTHR48053:SF32">
    <property type="entry name" value="LEUCINE RICH REPEAT FAMILY PROTEIN, EXPRESSED"/>
    <property type="match status" value="1"/>
</dbReference>
<comment type="subcellular location">
    <subcellularLocation>
        <location evidence="2">Cell membrane</location>
    </subcellularLocation>
    <subcellularLocation>
        <location evidence="3">Membrane</location>
        <topology evidence="3">Single-pass type I membrane protein</topology>
    </subcellularLocation>
    <subcellularLocation>
        <location evidence="1">Secreted</location>
        <location evidence="1">Cell wall</location>
    </subcellularLocation>
</comment>
<dbReference type="InterPro" id="IPR051716">
    <property type="entry name" value="Plant_RL_S/T_kinase"/>
</dbReference>
<keyword evidence="6" id="KW-0723">Serine/threonine-protein kinase</keyword>
<keyword evidence="5" id="KW-0964">Secreted</keyword>
<evidence type="ECO:0000313" key="27">
    <source>
        <dbReference type="EMBL" id="CAL1383333.1"/>
    </source>
</evidence>
<keyword evidence="14" id="KW-0418">Kinase</keyword>
<dbReference type="SUPFAM" id="SSF52058">
    <property type="entry name" value="L domain-like"/>
    <property type="match status" value="2"/>
</dbReference>
<organism evidence="27 28">
    <name type="scientific">Linum trigynum</name>
    <dbReference type="NCBI Taxonomy" id="586398"/>
    <lineage>
        <taxon>Eukaryota</taxon>
        <taxon>Viridiplantae</taxon>
        <taxon>Streptophyta</taxon>
        <taxon>Embryophyta</taxon>
        <taxon>Tracheophyta</taxon>
        <taxon>Spermatophyta</taxon>
        <taxon>Magnoliopsida</taxon>
        <taxon>eudicotyledons</taxon>
        <taxon>Gunneridae</taxon>
        <taxon>Pentapetalae</taxon>
        <taxon>rosids</taxon>
        <taxon>fabids</taxon>
        <taxon>Malpighiales</taxon>
        <taxon>Linaceae</taxon>
        <taxon>Linum</taxon>
    </lineage>
</organism>
<keyword evidence="13 23" id="KW-0547">Nucleotide-binding</keyword>
<evidence type="ECO:0000256" key="16">
    <source>
        <dbReference type="ARBA" id="ARBA00022989"/>
    </source>
</evidence>
<evidence type="ECO:0000256" key="12">
    <source>
        <dbReference type="ARBA" id="ARBA00022737"/>
    </source>
</evidence>
<keyword evidence="12" id="KW-0677">Repeat</keyword>
<evidence type="ECO:0000256" key="17">
    <source>
        <dbReference type="ARBA" id="ARBA00023136"/>
    </source>
</evidence>
<evidence type="ECO:0000256" key="25">
    <source>
        <dbReference type="SAM" id="SignalP"/>
    </source>
</evidence>
<dbReference type="InterPro" id="IPR003591">
    <property type="entry name" value="Leu-rich_rpt_typical-subtyp"/>
</dbReference>
<dbReference type="PROSITE" id="PS51450">
    <property type="entry name" value="LRR"/>
    <property type="match status" value="1"/>
</dbReference>
<gene>
    <name evidence="27" type="ORF">LTRI10_LOCUS24616</name>
</gene>
<evidence type="ECO:0000256" key="8">
    <source>
        <dbReference type="ARBA" id="ARBA00022614"/>
    </source>
</evidence>
<dbReference type="GO" id="GO:0005886">
    <property type="term" value="C:plasma membrane"/>
    <property type="evidence" value="ECO:0007669"/>
    <property type="project" value="UniProtKB-SubCell"/>
</dbReference>
<keyword evidence="15 23" id="KW-0067">ATP-binding</keyword>
<evidence type="ECO:0000256" key="19">
    <source>
        <dbReference type="ARBA" id="ARBA00023180"/>
    </source>
</evidence>
<feature type="domain" description="Protein kinase" evidence="26">
    <location>
        <begin position="943"/>
        <end position="1224"/>
    </location>
</feature>
<evidence type="ECO:0000256" key="3">
    <source>
        <dbReference type="ARBA" id="ARBA00004479"/>
    </source>
</evidence>
<dbReference type="Gene3D" id="3.30.200.20">
    <property type="entry name" value="Phosphorylase Kinase, domain 1"/>
    <property type="match status" value="1"/>
</dbReference>
<dbReference type="PROSITE" id="PS50011">
    <property type="entry name" value="PROTEIN_KINASE_DOM"/>
    <property type="match status" value="1"/>
</dbReference>
<evidence type="ECO:0000256" key="10">
    <source>
        <dbReference type="ARBA" id="ARBA00022692"/>
    </source>
</evidence>
<dbReference type="Pfam" id="PF08263">
    <property type="entry name" value="LRRNT_2"/>
    <property type="match status" value="1"/>
</dbReference>
<dbReference type="SUPFAM" id="SSF56112">
    <property type="entry name" value="Protein kinase-like (PK-like)"/>
    <property type="match status" value="1"/>
</dbReference>
<name>A0AAV2ECM8_9ROSI</name>
<dbReference type="FunFam" id="1.10.510.10:FF:000445">
    <property type="entry name" value="MDIS1-interacting receptor like kinase 2"/>
    <property type="match status" value="1"/>
</dbReference>
<keyword evidence="8" id="KW-0433">Leucine-rich repeat</keyword>
<evidence type="ECO:0000256" key="23">
    <source>
        <dbReference type="PROSITE-ProRule" id="PRU10141"/>
    </source>
</evidence>
<reference evidence="27 28" key="1">
    <citation type="submission" date="2024-04" db="EMBL/GenBank/DDBJ databases">
        <authorList>
            <person name="Fracassetti M."/>
        </authorList>
    </citation>
    <scope>NUCLEOTIDE SEQUENCE [LARGE SCALE GENOMIC DNA]</scope>
</reference>
<dbReference type="GO" id="GO:0004674">
    <property type="term" value="F:protein serine/threonine kinase activity"/>
    <property type="evidence" value="ECO:0007669"/>
    <property type="project" value="UniProtKB-KW"/>
</dbReference>
<keyword evidence="28" id="KW-1185">Reference proteome</keyword>
<evidence type="ECO:0000256" key="9">
    <source>
        <dbReference type="ARBA" id="ARBA00022679"/>
    </source>
</evidence>
<feature type="chain" id="PRO_5043494795" description="non-specific serine/threonine protein kinase" evidence="25">
    <location>
        <begin position="38"/>
        <end position="1253"/>
    </location>
</feature>
<protein>
    <recommendedName>
        <fullName evidence="4">non-specific serine/threonine protein kinase</fullName>
        <ecNumber evidence="4">2.7.11.1</ecNumber>
    </recommendedName>
</protein>
<dbReference type="EMBL" id="OZ034817">
    <property type="protein sequence ID" value="CAL1383333.1"/>
    <property type="molecule type" value="Genomic_DNA"/>
</dbReference>
<dbReference type="Proteomes" id="UP001497516">
    <property type="component" value="Chromosome 4"/>
</dbReference>
<accession>A0AAV2ECM8</accession>
<dbReference type="InterPro" id="IPR013210">
    <property type="entry name" value="LRR_N_plant-typ"/>
</dbReference>
<dbReference type="Pfam" id="PF00069">
    <property type="entry name" value="Pkinase"/>
    <property type="match status" value="1"/>
</dbReference>
<feature type="transmembrane region" description="Helical" evidence="24">
    <location>
        <begin position="874"/>
        <end position="895"/>
    </location>
</feature>
<evidence type="ECO:0000256" key="15">
    <source>
        <dbReference type="ARBA" id="ARBA00022840"/>
    </source>
</evidence>
<evidence type="ECO:0000256" key="24">
    <source>
        <dbReference type="SAM" id="Phobius"/>
    </source>
</evidence>
<keyword evidence="5" id="KW-0134">Cell wall</keyword>
<evidence type="ECO:0000256" key="5">
    <source>
        <dbReference type="ARBA" id="ARBA00022512"/>
    </source>
</evidence>
<keyword evidence="16 24" id="KW-1133">Transmembrane helix</keyword>